<evidence type="ECO:0000313" key="11">
    <source>
        <dbReference type="Proteomes" id="UP000018680"/>
    </source>
</evidence>
<dbReference type="EMBL" id="CP006939">
    <property type="protein sequence ID" value="AHC15402.1"/>
    <property type="molecule type" value="Genomic_DNA"/>
</dbReference>
<dbReference type="NCBIfam" id="NF033592">
    <property type="entry name" value="transpos_IS4_1"/>
    <property type="match status" value="1"/>
</dbReference>
<accession>V5WHU7</accession>
<evidence type="ECO:0000313" key="8">
    <source>
        <dbReference type="EMBL" id="AHC15402.1"/>
    </source>
</evidence>
<keyword evidence="5" id="KW-1133">Transmembrane helix</keyword>
<dbReference type="KEGG" id="slr:L21SP2_2031"/>
<dbReference type="RefSeq" id="WP_024268319.1">
    <property type="nucleotide sequence ID" value="NC_023035.1"/>
</dbReference>
<protein>
    <submittedName>
        <fullName evidence="10">Mobile element protein</fullName>
    </submittedName>
</protein>
<dbReference type="PANTHER" id="PTHR33258">
    <property type="entry name" value="TRANSPOSASE INSL FOR INSERTION SEQUENCE ELEMENT IS186A-RELATED"/>
    <property type="match status" value="1"/>
</dbReference>
<dbReference type="GO" id="GO:0004803">
    <property type="term" value="F:transposase activity"/>
    <property type="evidence" value="ECO:0007669"/>
    <property type="project" value="InterPro"/>
</dbReference>
<dbReference type="Pfam" id="PF14294">
    <property type="entry name" value="DUF4372"/>
    <property type="match status" value="1"/>
</dbReference>
<dbReference type="GO" id="GO:0006313">
    <property type="term" value="P:DNA transposition"/>
    <property type="evidence" value="ECO:0007669"/>
    <property type="project" value="InterPro"/>
</dbReference>
<dbReference type="EMBL" id="CP006939">
    <property type="protein sequence ID" value="AHC15907.1"/>
    <property type="molecule type" value="Genomic_DNA"/>
</dbReference>
<proteinExistence type="inferred from homology"/>
<keyword evidence="3" id="KW-0238">DNA-binding</keyword>
<dbReference type="HOGENOM" id="CLU_043140_0_0_12"/>
<evidence type="ECO:0000259" key="6">
    <source>
        <dbReference type="Pfam" id="PF01609"/>
    </source>
</evidence>
<dbReference type="eggNOG" id="COG3385">
    <property type="taxonomic scope" value="Bacteria"/>
</dbReference>
<sequence length="384" mass="44274">MKKYSTVLGTLNSVISRYDFKKIVDLHDGDKGIRTLSTDLLLKTMTYAQVSQAFSLNEVIATMHSQHAKLYHAGMAPVKKSTVADALAKRSSDIFKDLFYQLLGQAGTMHTPNHRFRNPLQIIDATTIDLCLSRYDWAQFRTTKGAIKLHASYNSDSALPNYVQLSTGKLHETNTLLDFPRKKGDIMVFDRGYNNYKSFHKLQLDDVTFVTRLKKNAKVRTTLVYHKNPDGPVLEDAWMKFTQDSAEANYPDLIRVVTYKDPEHGKVYRFLTNNFDLPAHEIADIYKERWQVELFFKWIKQNLKIKTFFGTSKNAVWSQIWIALIVYVLIWMMKVLHGIESTFQKIMQVLKLTILDRRDISELFHPPPPSPISSNLWLFEGAGN</sequence>
<evidence type="ECO:0000313" key="9">
    <source>
        <dbReference type="EMBL" id="AHC15907.1"/>
    </source>
</evidence>
<keyword evidence="2" id="KW-0815">Transposition</keyword>
<dbReference type="SUPFAM" id="SSF53098">
    <property type="entry name" value="Ribonuclease H-like"/>
    <property type="match status" value="1"/>
</dbReference>
<evidence type="ECO:0000256" key="4">
    <source>
        <dbReference type="ARBA" id="ARBA00023172"/>
    </source>
</evidence>
<gene>
    <name evidence="8" type="ORF">L21SP2_2031</name>
    <name evidence="9" type="ORF">L21SP2_2555</name>
    <name evidence="10" type="ORF">L21SP2_2653</name>
</gene>
<dbReference type="InterPro" id="IPR025399">
    <property type="entry name" value="DUF4372"/>
</dbReference>
<dbReference type="InterPro" id="IPR002559">
    <property type="entry name" value="Transposase_11"/>
</dbReference>
<dbReference type="STRING" id="1307761.L21SP2_2031"/>
<comment type="similarity">
    <text evidence="1">Belongs to the transposase 11 family.</text>
</comment>
<evidence type="ECO:0000256" key="1">
    <source>
        <dbReference type="ARBA" id="ARBA00010075"/>
    </source>
</evidence>
<dbReference type="PANTHER" id="PTHR33258:SF1">
    <property type="entry name" value="TRANSPOSASE INSL FOR INSERTION SEQUENCE ELEMENT IS186A-RELATED"/>
    <property type="match status" value="1"/>
</dbReference>
<keyword evidence="5" id="KW-0812">Transmembrane</keyword>
<dbReference type="InterPro" id="IPR047952">
    <property type="entry name" value="Transpos_IS4"/>
</dbReference>
<dbReference type="AlphaFoldDB" id="V5WHU7"/>
<evidence type="ECO:0000256" key="5">
    <source>
        <dbReference type="SAM" id="Phobius"/>
    </source>
</evidence>
<dbReference type="OrthoDB" id="368860at2"/>
<dbReference type="KEGG" id="slr:L21SP2_2555"/>
<dbReference type="GO" id="GO:0003677">
    <property type="term" value="F:DNA binding"/>
    <property type="evidence" value="ECO:0007669"/>
    <property type="project" value="UniProtKB-KW"/>
</dbReference>
<dbReference type="Proteomes" id="UP000018680">
    <property type="component" value="Chromosome"/>
</dbReference>
<evidence type="ECO:0000313" key="10">
    <source>
        <dbReference type="EMBL" id="AHC16005.1"/>
    </source>
</evidence>
<evidence type="ECO:0000256" key="3">
    <source>
        <dbReference type="ARBA" id="ARBA00023125"/>
    </source>
</evidence>
<organism evidence="8 11">
    <name type="scientific">Salinispira pacifica</name>
    <dbReference type="NCBI Taxonomy" id="1307761"/>
    <lineage>
        <taxon>Bacteria</taxon>
        <taxon>Pseudomonadati</taxon>
        <taxon>Spirochaetota</taxon>
        <taxon>Spirochaetia</taxon>
        <taxon>Spirochaetales</taxon>
        <taxon>Spirochaetaceae</taxon>
        <taxon>Salinispira</taxon>
    </lineage>
</organism>
<dbReference type="EMBL" id="CP006939">
    <property type="protein sequence ID" value="AHC16005.1"/>
    <property type="molecule type" value="Genomic_DNA"/>
</dbReference>
<keyword evidence="11" id="KW-1185">Reference proteome</keyword>
<dbReference type="KEGG" id="slr:L21SP2_2653"/>
<dbReference type="PATRIC" id="fig|1307761.3.peg.2024"/>
<keyword evidence="5" id="KW-0472">Membrane</keyword>
<dbReference type="InterPro" id="IPR012337">
    <property type="entry name" value="RNaseH-like_sf"/>
</dbReference>
<evidence type="ECO:0000256" key="2">
    <source>
        <dbReference type="ARBA" id="ARBA00022578"/>
    </source>
</evidence>
<feature type="transmembrane region" description="Helical" evidence="5">
    <location>
        <begin position="316"/>
        <end position="336"/>
    </location>
</feature>
<keyword evidence="4" id="KW-0233">DNA recombination</keyword>
<evidence type="ECO:0000259" key="7">
    <source>
        <dbReference type="Pfam" id="PF14294"/>
    </source>
</evidence>
<feature type="domain" description="DUF4372" evidence="7">
    <location>
        <begin position="5"/>
        <end position="75"/>
    </location>
</feature>
<feature type="domain" description="Transposase IS4-like" evidence="6">
    <location>
        <begin position="119"/>
        <end position="329"/>
    </location>
</feature>
<dbReference type="Pfam" id="PF01609">
    <property type="entry name" value="DDE_Tnp_1"/>
    <property type="match status" value="1"/>
</dbReference>
<reference evidence="8 11" key="1">
    <citation type="journal article" date="2015" name="Stand. Genomic Sci.">
        <title>Complete genome sequence and description of Salinispira pacifica gen. nov., sp. nov., a novel spirochaete isolated form a hypersaline microbial mat.</title>
        <authorList>
            <person name="Ben Hania W."/>
            <person name="Joseph M."/>
            <person name="Schumann P."/>
            <person name="Bunk B."/>
            <person name="Fiebig A."/>
            <person name="Sproer C."/>
            <person name="Klenk H.P."/>
            <person name="Fardeau M.L."/>
            <person name="Spring S."/>
        </authorList>
    </citation>
    <scope>NUCLEOTIDE SEQUENCE [LARGE SCALE GENOMIC DNA]</scope>
    <source>
        <strain evidence="8 11">L21-RPul-D2</strain>
    </source>
</reference>
<name>V5WHU7_9SPIO</name>